<dbReference type="Proteomes" id="UP000310687">
    <property type="component" value="Unassembled WGS sequence"/>
</dbReference>
<gene>
    <name evidence="1" type="ORF">D6D22_09576</name>
</gene>
<evidence type="ECO:0000313" key="2">
    <source>
        <dbReference type="Proteomes" id="UP000310687"/>
    </source>
</evidence>
<dbReference type="PANTHER" id="PTHR38846">
    <property type="entry name" value="C3H1-TYPE DOMAIN-CONTAINING PROTEIN"/>
    <property type="match status" value="1"/>
</dbReference>
<protein>
    <submittedName>
        <fullName evidence="1">Uncharacterized protein</fullName>
    </submittedName>
</protein>
<comment type="caution">
    <text evidence="1">The sequence shown here is derived from an EMBL/GenBank/DDBJ whole genome shotgun (WGS) entry which is preliminary data.</text>
</comment>
<accession>A0A4V4IFV7</accession>
<name>A0A4V4IFV7_AURPU</name>
<dbReference type="PANTHER" id="PTHR38846:SF1">
    <property type="entry name" value="C3H1-TYPE DOMAIN-CONTAINING PROTEIN"/>
    <property type="match status" value="1"/>
</dbReference>
<dbReference type="EMBL" id="QZAL01000243">
    <property type="protein sequence ID" value="THW32534.1"/>
    <property type="molecule type" value="Genomic_DNA"/>
</dbReference>
<proteinExistence type="predicted"/>
<reference evidence="1 2" key="1">
    <citation type="submission" date="2018-10" db="EMBL/GenBank/DDBJ databases">
        <title>Fifty Aureobasidium pullulans genomes reveal a recombining polyextremotolerant generalist.</title>
        <authorList>
            <person name="Gostincar C."/>
            <person name="Turk M."/>
            <person name="Zajc J."/>
            <person name="Gunde-Cimerman N."/>
        </authorList>
    </citation>
    <scope>NUCLEOTIDE SEQUENCE [LARGE SCALE GENOMIC DNA]</scope>
    <source>
        <strain evidence="1 2">EXF-11013</strain>
    </source>
</reference>
<dbReference type="AlphaFoldDB" id="A0A4V4IFV7"/>
<sequence length="153" mass="18237">MSFIFTSYFDRFPSFIHNSRCSVRDEFNRLAKTQKWDDEEKERQRAKCYNEELDSHFANLNITSKLERLQHLCVELDVEPLDTICQCKKALKKIHVNLVDLMDARRTNKKVRQFATCKQLVKYTLGSNKVYLKEHAKGDVVQVLLKHIFFHRK</sequence>
<organism evidence="1 2">
    <name type="scientific">Aureobasidium pullulans</name>
    <name type="common">Black yeast</name>
    <name type="synonym">Pullularia pullulans</name>
    <dbReference type="NCBI Taxonomy" id="5580"/>
    <lineage>
        <taxon>Eukaryota</taxon>
        <taxon>Fungi</taxon>
        <taxon>Dikarya</taxon>
        <taxon>Ascomycota</taxon>
        <taxon>Pezizomycotina</taxon>
        <taxon>Dothideomycetes</taxon>
        <taxon>Dothideomycetidae</taxon>
        <taxon>Dothideales</taxon>
        <taxon>Saccotheciaceae</taxon>
        <taxon>Aureobasidium</taxon>
    </lineage>
</organism>
<evidence type="ECO:0000313" key="1">
    <source>
        <dbReference type="EMBL" id="THW32534.1"/>
    </source>
</evidence>